<keyword evidence="10" id="KW-0732">Signal</keyword>
<evidence type="ECO:0000256" key="10">
    <source>
        <dbReference type="SAM" id="SignalP"/>
    </source>
</evidence>
<dbReference type="GO" id="GO:0004497">
    <property type="term" value="F:monooxygenase activity"/>
    <property type="evidence" value="ECO:0007669"/>
    <property type="project" value="UniProtKB-KW"/>
</dbReference>
<evidence type="ECO:0000313" key="12">
    <source>
        <dbReference type="Proteomes" id="UP000796880"/>
    </source>
</evidence>
<dbReference type="PANTHER" id="PTHR47955:SF8">
    <property type="entry name" value="CYTOCHROME P450 71D11-LIKE"/>
    <property type="match status" value="1"/>
</dbReference>
<keyword evidence="12" id="KW-1185">Reference proteome</keyword>
<evidence type="ECO:0000256" key="1">
    <source>
        <dbReference type="ARBA" id="ARBA00001971"/>
    </source>
</evidence>
<dbReference type="InterPro" id="IPR001128">
    <property type="entry name" value="Cyt_P450"/>
</dbReference>
<evidence type="ECO:0000313" key="11">
    <source>
        <dbReference type="EMBL" id="KAF3435247.1"/>
    </source>
</evidence>
<evidence type="ECO:0000256" key="6">
    <source>
        <dbReference type="ARBA" id="ARBA00023004"/>
    </source>
</evidence>
<dbReference type="EMBL" id="VOIH02000010">
    <property type="protein sequence ID" value="KAF3435247.1"/>
    <property type="molecule type" value="Genomic_DNA"/>
</dbReference>
<evidence type="ECO:0000256" key="3">
    <source>
        <dbReference type="ARBA" id="ARBA00022617"/>
    </source>
</evidence>
<keyword evidence="5 9" id="KW-0560">Oxidoreductase</keyword>
<dbReference type="PROSITE" id="PS00086">
    <property type="entry name" value="CYTOCHROME_P450"/>
    <property type="match status" value="1"/>
</dbReference>
<accession>A0A8K0E1S7</accession>
<dbReference type="GO" id="GO:0005506">
    <property type="term" value="F:iron ion binding"/>
    <property type="evidence" value="ECO:0007669"/>
    <property type="project" value="InterPro"/>
</dbReference>
<evidence type="ECO:0008006" key="13">
    <source>
        <dbReference type="Google" id="ProtNLM"/>
    </source>
</evidence>
<keyword evidence="4 8" id="KW-0479">Metal-binding</keyword>
<evidence type="ECO:0000256" key="7">
    <source>
        <dbReference type="ARBA" id="ARBA00023033"/>
    </source>
</evidence>
<dbReference type="InterPro" id="IPR002401">
    <property type="entry name" value="Cyt_P450_E_grp-I"/>
</dbReference>
<gene>
    <name evidence="11" type="ORF">FNV43_RR22334</name>
</gene>
<comment type="cofactor">
    <cofactor evidence="1 8">
        <name>heme</name>
        <dbReference type="ChEBI" id="CHEBI:30413"/>
    </cofactor>
</comment>
<dbReference type="SUPFAM" id="SSF48264">
    <property type="entry name" value="Cytochrome P450"/>
    <property type="match status" value="1"/>
</dbReference>
<evidence type="ECO:0000256" key="9">
    <source>
        <dbReference type="RuleBase" id="RU000461"/>
    </source>
</evidence>
<evidence type="ECO:0000256" key="5">
    <source>
        <dbReference type="ARBA" id="ARBA00023002"/>
    </source>
</evidence>
<dbReference type="GO" id="GO:0016705">
    <property type="term" value="F:oxidoreductase activity, acting on paired donors, with incorporation or reduction of molecular oxygen"/>
    <property type="evidence" value="ECO:0007669"/>
    <property type="project" value="InterPro"/>
</dbReference>
<evidence type="ECO:0000256" key="8">
    <source>
        <dbReference type="PIRSR" id="PIRSR602401-1"/>
    </source>
</evidence>
<keyword evidence="6 8" id="KW-0408">Iron</keyword>
<dbReference type="PRINTS" id="PR00463">
    <property type="entry name" value="EP450I"/>
</dbReference>
<dbReference type="Proteomes" id="UP000796880">
    <property type="component" value="Unassembled WGS sequence"/>
</dbReference>
<dbReference type="Pfam" id="PF00067">
    <property type="entry name" value="p450"/>
    <property type="match status" value="1"/>
</dbReference>
<evidence type="ECO:0000256" key="4">
    <source>
        <dbReference type="ARBA" id="ARBA00022723"/>
    </source>
</evidence>
<reference evidence="11" key="1">
    <citation type="submission" date="2020-03" db="EMBL/GenBank/DDBJ databases">
        <title>A high-quality chromosome-level genome assembly of a woody plant with both climbing and erect habits, Rhamnella rubrinervis.</title>
        <authorList>
            <person name="Lu Z."/>
            <person name="Yang Y."/>
            <person name="Zhu X."/>
            <person name="Sun Y."/>
        </authorList>
    </citation>
    <scope>NUCLEOTIDE SEQUENCE</scope>
    <source>
        <strain evidence="11">BYM</strain>
        <tissue evidence="11">Leaf</tissue>
    </source>
</reference>
<proteinExistence type="inferred from homology"/>
<dbReference type="AlphaFoldDB" id="A0A8K0E1S7"/>
<feature type="chain" id="PRO_5035471408" description="Cytochrome P450" evidence="10">
    <location>
        <begin position="26"/>
        <end position="505"/>
    </location>
</feature>
<dbReference type="CDD" id="cd11072">
    <property type="entry name" value="CYP71-like"/>
    <property type="match status" value="1"/>
</dbReference>
<dbReference type="OrthoDB" id="2789670at2759"/>
<keyword evidence="7 9" id="KW-0503">Monooxygenase</keyword>
<comment type="similarity">
    <text evidence="2 9">Belongs to the cytochrome P450 family.</text>
</comment>
<organism evidence="11 12">
    <name type="scientific">Rhamnella rubrinervis</name>
    <dbReference type="NCBI Taxonomy" id="2594499"/>
    <lineage>
        <taxon>Eukaryota</taxon>
        <taxon>Viridiplantae</taxon>
        <taxon>Streptophyta</taxon>
        <taxon>Embryophyta</taxon>
        <taxon>Tracheophyta</taxon>
        <taxon>Spermatophyta</taxon>
        <taxon>Magnoliopsida</taxon>
        <taxon>eudicotyledons</taxon>
        <taxon>Gunneridae</taxon>
        <taxon>Pentapetalae</taxon>
        <taxon>rosids</taxon>
        <taxon>fabids</taxon>
        <taxon>Rosales</taxon>
        <taxon>Rhamnaceae</taxon>
        <taxon>rhamnoid group</taxon>
        <taxon>Rhamneae</taxon>
        <taxon>Rhamnella</taxon>
    </lineage>
</organism>
<name>A0A8K0E1S7_9ROSA</name>
<dbReference type="FunFam" id="1.10.630.10:FF:000043">
    <property type="entry name" value="Cytochrome P450 99A2"/>
    <property type="match status" value="1"/>
</dbReference>
<evidence type="ECO:0000256" key="2">
    <source>
        <dbReference type="ARBA" id="ARBA00010617"/>
    </source>
</evidence>
<dbReference type="InterPro" id="IPR017972">
    <property type="entry name" value="Cyt_P450_CS"/>
</dbReference>
<dbReference type="Gene3D" id="1.10.630.10">
    <property type="entry name" value="Cytochrome P450"/>
    <property type="match status" value="1"/>
</dbReference>
<comment type="caution">
    <text evidence="11">The sequence shown here is derived from an EMBL/GenBank/DDBJ whole genome shotgun (WGS) entry which is preliminary data.</text>
</comment>
<feature type="signal peptide" evidence="10">
    <location>
        <begin position="1"/>
        <end position="25"/>
    </location>
</feature>
<keyword evidence="3 8" id="KW-0349">Heme</keyword>
<dbReference type="GO" id="GO:0020037">
    <property type="term" value="F:heme binding"/>
    <property type="evidence" value="ECO:0007669"/>
    <property type="project" value="InterPro"/>
</dbReference>
<feature type="binding site" description="axial binding residue" evidence="8">
    <location>
        <position position="443"/>
    </location>
    <ligand>
        <name>heme</name>
        <dbReference type="ChEBI" id="CHEBI:30413"/>
    </ligand>
    <ligandPart>
        <name>Fe</name>
        <dbReference type="ChEBI" id="CHEBI:18248"/>
    </ligandPart>
</feature>
<dbReference type="PANTHER" id="PTHR47955">
    <property type="entry name" value="CYTOCHROME P450 FAMILY 71 PROTEIN"/>
    <property type="match status" value="1"/>
</dbReference>
<sequence>MPYFLPTSICLVLFILSFLRKRSKAQVSSILELAPGPWKLPVIGNLHQLIGTLPHRSLRNLAKKYGPVMHLQVGEIPFFVISSPQGAKEMMKTHDLHFAQRRASLAGEYLSYGNSGISFAPYGDQWRQLRKICVVELLSAKRVHAYRSIREEEAWNMIKSISASCGLAIDLSEKLLSYTNDVTSRSAFGNKCKEQEEFISLLDQIRQLTGGFKIADVFPSLRFLLGYATGMTPALRKSHKKLDKILDIIINHHKVKRQNLATTGAGKPGGEDVIDVLLNLQESGMQEFKITMNHVKAVALDIFSAGSETSATTLEWAMSELLRNPRVLTKAQEEVRRVLKGKKKIQEIDIHELDYLKSVVKETLRLHPPVSLITRVARERCEVNGYEVPADTKFIINLFALGRDPEYWVDAGSFKPERFDGSSIDYKGNSFEFLPFGGGRRICPGISLGAANVELVLSQLLYHFDWKLGNGNKPEELDMEESFGVSCRRKNYLDLIPTQVIPFAY</sequence>
<dbReference type="InterPro" id="IPR036396">
    <property type="entry name" value="Cyt_P450_sf"/>
</dbReference>
<protein>
    <recommendedName>
        <fullName evidence="13">Cytochrome P450</fullName>
    </recommendedName>
</protein>
<dbReference type="PRINTS" id="PR00385">
    <property type="entry name" value="P450"/>
</dbReference>